<sequence length="969" mass="100870">MRDSSYNSYTQTKQIHSRGGEKKVMKKSLSLLLTFALVISLFANMASAAETPASAGKYLQEAGIIKGTATGDLLSGSTWKRQDLAVLLSRLLNVEKEAQATKKSHTYKDVTGTFYDGYLSWAKEKNYLEGSSATKFGFNGTLSNQEFAAVVLRALGVETTGDKYASVPELAVKAGILPEGTDWKAAAKRGDTYVALVAALHTEVAGSGGKTLGQILNLKGFEVTAATAISSVTATAAKKLTVAFNGTVDTAKAKITVLNGANTVNSKSVTFSEDKKSAVIEFALNLPAAEYTVKVEGITDAALTGTVKVEAEKVTKITFNNEKAALDRGNNQIVTVGYKVFNQYNEEINGTPLSATAGKGSAVAANGTVTISATTPFTLGEKVVVSLVHTGSAFATVTAEVSSAAQVASVKIVKLYNANGKELVAGSSEEFRLVLELKDQYGASVNSLTYLNGNSAATPPVLSDLIVSVSNPSKADLVGYVASSNTALYSIAPVDGTNQVVLTLKNSTLLNAGTSNVTIISKSTGAKDSFDIVVKENVKIDTLTLTAPASAPAGSKINIPYTAVDQFGAAIKHPNNDMLATGSALNGVSFVKDIVKDVTNLEYTLPATKGVVIITLITHTNKVAQVTINVTDGKVASLISGTKDLDTALLKDGGTATITKDNIKVKDQYGNDFSSFNWGTAPGQYRAVVQSSGSAVSLAKTNATEFIVDGTDTVTLNAAAKGTASVTLTLQINDGGWKDVANSAYNFSEKVVEKADIKSYTPTVSGTVYQSIDAKYEKALTVKGSLEDGSTVTIPNNSENYTIKSTTTGVEFNAGKVKVTPAFNGFGDKSEVEVSLLVLIRGAASETQQVTVKVSKSLPSATTVSLKDSGGNGTKEADGVVSASVANVNTVAGVVALVRGIVKVEDQYGVELDNATVISAANIDISNISKGHLIPAGAAGTALAAEDTFTVTVVTTNGKWHQFKVIVKA</sequence>
<protein>
    <recommendedName>
        <fullName evidence="2">SLH domain-containing protein</fullName>
    </recommendedName>
</protein>
<dbReference type="KEGG" id="cohn:KCTCHS21_55880"/>
<reference evidence="3 4" key="1">
    <citation type="submission" date="2019-01" db="EMBL/GenBank/DDBJ databases">
        <title>Complete genome sequence of Cohnella hallensis HS21 isolated from Korean fir (Abies koreana) rhizospheric soil.</title>
        <authorList>
            <person name="Jiang L."/>
            <person name="Kang S.W."/>
            <person name="Kim S."/>
            <person name="Jung J."/>
            <person name="Kim C.Y."/>
            <person name="Kim D.H."/>
            <person name="Kim S.W."/>
            <person name="Lee J."/>
        </authorList>
    </citation>
    <scope>NUCLEOTIDE SEQUENCE [LARGE SCALE GENOMIC DNA]</scope>
    <source>
        <strain evidence="3 4">HS21</strain>
    </source>
</reference>
<evidence type="ECO:0000256" key="1">
    <source>
        <dbReference type="SAM" id="SignalP"/>
    </source>
</evidence>
<proteinExistence type="predicted"/>
<accession>A0A3T1DDM2</accession>
<gene>
    <name evidence="3" type="ORF">KCTCHS21_55880</name>
</gene>
<feature type="domain" description="SLH" evidence="2">
    <location>
        <begin position="102"/>
        <end position="165"/>
    </location>
</feature>
<dbReference type="EMBL" id="AP019400">
    <property type="protein sequence ID" value="BBI36189.1"/>
    <property type="molecule type" value="Genomic_DNA"/>
</dbReference>
<name>A0A3T1DDM2_9BACL</name>
<keyword evidence="4" id="KW-1185">Reference proteome</keyword>
<evidence type="ECO:0000313" key="4">
    <source>
        <dbReference type="Proteomes" id="UP000289856"/>
    </source>
</evidence>
<evidence type="ECO:0000313" key="3">
    <source>
        <dbReference type="EMBL" id="BBI36189.1"/>
    </source>
</evidence>
<dbReference type="AlphaFoldDB" id="A0A3T1DDM2"/>
<dbReference type="PROSITE" id="PS51272">
    <property type="entry name" value="SLH"/>
    <property type="match status" value="1"/>
</dbReference>
<evidence type="ECO:0000259" key="2">
    <source>
        <dbReference type="PROSITE" id="PS51272"/>
    </source>
</evidence>
<dbReference type="InterPro" id="IPR001119">
    <property type="entry name" value="SLH_dom"/>
</dbReference>
<dbReference type="Proteomes" id="UP000289856">
    <property type="component" value="Chromosome"/>
</dbReference>
<keyword evidence="1" id="KW-0732">Signal</keyword>
<feature type="chain" id="PRO_5019471570" description="SLH domain-containing protein" evidence="1">
    <location>
        <begin position="49"/>
        <end position="969"/>
    </location>
</feature>
<feature type="signal peptide" evidence="1">
    <location>
        <begin position="1"/>
        <end position="48"/>
    </location>
</feature>
<organism evidence="3 4">
    <name type="scientific">Cohnella abietis</name>
    <dbReference type="NCBI Taxonomy" id="2507935"/>
    <lineage>
        <taxon>Bacteria</taxon>
        <taxon>Bacillati</taxon>
        <taxon>Bacillota</taxon>
        <taxon>Bacilli</taxon>
        <taxon>Bacillales</taxon>
        <taxon>Paenibacillaceae</taxon>
        <taxon>Cohnella</taxon>
    </lineage>
</organism>